<accession>A0A1E3BI26</accession>
<dbReference type="InterPro" id="IPR050783">
    <property type="entry name" value="Oxylipin_biosynth_metab"/>
</dbReference>
<keyword evidence="9" id="KW-1185">Reference proteome</keyword>
<dbReference type="Pfam" id="PF00067">
    <property type="entry name" value="p450"/>
    <property type="match status" value="1"/>
</dbReference>
<dbReference type="Gene3D" id="1.10.640.10">
    <property type="entry name" value="Haem peroxidase domain superfamily, animal type"/>
    <property type="match status" value="2"/>
</dbReference>
<dbReference type="Pfam" id="PF03098">
    <property type="entry name" value="An_peroxidase"/>
    <property type="match status" value="1"/>
</dbReference>
<dbReference type="CDD" id="cd09817">
    <property type="entry name" value="linoleate_diol_synthase_like"/>
    <property type="match status" value="1"/>
</dbReference>
<dbReference type="SUPFAM" id="SSF48113">
    <property type="entry name" value="Heme-dependent peroxidases"/>
    <property type="match status" value="1"/>
</dbReference>
<dbReference type="GO" id="GO:0051213">
    <property type="term" value="F:dioxygenase activity"/>
    <property type="evidence" value="ECO:0007669"/>
    <property type="project" value="UniProtKB-KW"/>
</dbReference>
<dbReference type="PRINTS" id="PR00457">
    <property type="entry name" value="ANPEROXIDASE"/>
</dbReference>
<evidence type="ECO:0000256" key="5">
    <source>
        <dbReference type="ARBA" id="ARBA00023002"/>
    </source>
</evidence>
<dbReference type="InterPro" id="IPR034812">
    <property type="entry name" value="Ppo-like_N"/>
</dbReference>
<dbReference type="InterPro" id="IPR037120">
    <property type="entry name" value="Haem_peroxidase_sf_animal"/>
</dbReference>
<feature type="binding site" description="axial binding residue" evidence="7">
    <location>
        <position position="330"/>
    </location>
    <ligand>
        <name>heme b</name>
        <dbReference type="ChEBI" id="CHEBI:60344"/>
    </ligand>
    <ligandPart>
        <name>Fe</name>
        <dbReference type="ChEBI" id="CHEBI:18248"/>
    </ligandPart>
</feature>
<keyword evidence="2 7" id="KW-0349">Heme</keyword>
<name>A0A1E3BI26_ASPCR</name>
<dbReference type="PROSITE" id="PS50292">
    <property type="entry name" value="PEROXIDASE_3"/>
    <property type="match status" value="1"/>
</dbReference>
<evidence type="ECO:0000256" key="1">
    <source>
        <dbReference type="ARBA" id="ARBA00011881"/>
    </source>
</evidence>
<keyword evidence="4" id="KW-0223">Dioxygenase</keyword>
<dbReference type="OrthoDB" id="823504at2759"/>
<keyword evidence="3 7" id="KW-0479">Metal-binding</keyword>
<dbReference type="GO" id="GO:0005506">
    <property type="term" value="F:iron ion binding"/>
    <property type="evidence" value="ECO:0007669"/>
    <property type="project" value="InterPro"/>
</dbReference>
<dbReference type="CDD" id="cd20612">
    <property type="entry name" value="CYP_LDS-like_C"/>
    <property type="match status" value="1"/>
</dbReference>
<protein>
    <recommendedName>
        <fullName evidence="10">Psi-producing oxygenase A</fullName>
    </recommendedName>
</protein>
<keyword evidence="6 7" id="KW-0408">Iron</keyword>
<dbReference type="GO" id="GO:0006979">
    <property type="term" value="P:response to oxidative stress"/>
    <property type="evidence" value="ECO:0007669"/>
    <property type="project" value="InterPro"/>
</dbReference>
<dbReference type="InterPro" id="IPR010255">
    <property type="entry name" value="Haem_peroxidase_sf"/>
</dbReference>
<dbReference type="EMBL" id="JXNT01000004">
    <property type="protein sequence ID" value="ODM20036.1"/>
    <property type="molecule type" value="Genomic_DNA"/>
</dbReference>
<proteinExistence type="predicted"/>
<evidence type="ECO:0000313" key="8">
    <source>
        <dbReference type="EMBL" id="ODM20036.1"/>
    </source>
</evidence>
<comment type="caution">
    <text evidence="8">The sequence shown here is derived from an EMBL/GenBank/DDBJ whole genome shotgun (WGS) entry which is preliminary data.</text>
</comment>
<evidence type="ECO:0000256" key="4">
    <source>
        <dbReference type="ARBA" id="ARBA00022964"/>
    </source>
</evidence>
<dbReference type="Gene3D" id="1.10.630.10">
    <property type="entry name" value="Cytochrome P450"/>
    <property type="match status" value="1"/>
</dbReference>
<dbReference type="GO" id="GO:0004601">
    <property type="term" value="F:peroxidase activity"/>
    <property type="evidence" value="ECO:0007669"/>
    <property type="project" value="InterPro"/>
</dbReference>
<evidence type="ECO:0000256" key="2">
    <source>
        <dbReference type="ARBA" id="ARBA00022617"/>
    </source>
</evidence>
<dbReference type="GO" id="GO:0006631">
    <property type="term" value="P:fatty acid metabolic process"/>
    <property type="evidence" value="ECO:0007669"/>
    <property type="project" value="UniProtKB-ARBA"/>
</dbReference>
<comment type="subunit">
    <text evidence="1">Homotetramer.</text>
</comment>
<reference evidence="8 9" key="1">
    <citation type="journal article" date="2016" name="BMC Genomics">
        <title>Comparative genomic and transcriptomic analyses of the Fuzhuan brick tea-fermentation fungus Aspergillus cristatus.</title>
        <authorList>
            <person name="Ge Y."/>
            <person name="Wang Y."/>
            <person name="Liu Y."/>
            <person name="Tan Y."/>
            <person name="Ren X."/>
            <person name="Zhang X."/>
            <person name="Hyde K.D."/>
            <person name="Liu Y."/>
            <person name="Liu Z."/>
        </authorList>
    </citation>
    <scope>NUCLEOTIDE SEQUENCE [LARGE SCALE GENOMIC DNA]</scope>
    <source>
        <strain evidence="8 9">GZAAS20.1005</strain>
    </source>
</reference>
<evidence type="ECO:0000256" key="6">
    <source>
        <dbReference type="ARBA" id="ARBA00023004"/>
    </source>
</evidence>
<dbReference type="InterPro" id="IPR001128">
    <property type="entry name" value="Cyt_P450"/>
</dbReference>
<dbReference type="InterPro" id="IPR019791">
    <property type="entry name" value="Haem_peroxidase_animal"/>
</dbReference>
<dbReference type="SUPFAM" id="SSF48264">
    <property type="entry name" value="Cytochrome P450"/>
    <property type="match status" value="1"/>
</dbReference>
<dbReference type="PANTHER" id="PTHR11903">
    <property type="entry name" value="PROSTAGLANDIN G/H SYNTHASE"/>
    <property type="match status" value="1"/>
</dbReference>
<evidence type="ECO:0008006" key="10">
    <source>
        <dbReference type="Google" id="ProtNLM"/>
    </source>
</evidence>
<evidence type="ECO:0000256" key="3">
    <source>
        <dbReference type="ARBA" id="ARBA00022723"/>
    </source>
</evidence>
<dbReference type="PANTHER" id="PTHR11903:SF37">
    <property type="entry name" value="PSI-PRODUCING OXYGENASE A"/>
    <property type="match status" value="1"/>
</dbReference>
<dbReference type="GO" id="GO:0004497">
    <property type="term" value="F:monooxygenase activity"/>
    <property type="evidence" value="ECO:0007669"/>
    <property type="project" value="InterPro"/>
</dbReference>
<dbReference type="AlphaFoldDB" id="A0A1E3BI26"/>
<dbReference type="Proteomes" id="UP000094569">
    <property type="component" value="Unassembled WGS sequence"/>
</dbReference>
<gene>
    <name evidence="8" type="ORF">SI65_05022</name>
</gene>
<dbReference type="VEuPathDB" id="FungiDB:SI65_05022"/>
<dbReference type="STRING" id="573508.A0A1E3BI26"/>
<sequence length="1037" mass="115842">MNSSVTAEEHVNLTRLLTKARQDLLTQTGRILPDLQVLQGIGSTILSGGIIDDHKYLIENIIQVAASLPNGSGLRDEITNEFIKTLWNSLQHPPLSYLGDEYKYRTADGRNNNIMYPHLGAAGSHYARSVTPRHPRPLVLPDPSLIFDNIFRTDDNDMTRVKNSSYLDLSPLYGHNEEEQKQVRTLKDGLLKKDTFAEKRLLGQPPGVCALMIAFNRFHNYVVNELAFINEAGRFSLPAGKNPDSPGYDEALSKRDNDLFQTGRLITCGLYVNIILGDYLRTILNLNQNTINSDWTLDPRQRINIFDTQGVPRGLGNQVSAEFNMIYRWHAAISNHDEAWANGFIAEVLGSQVDASTLSIGEFLGGLHKWLDGMDKSPSKWTFGSLERQADGGFQDADLVSLLQTGTDNVAGAFGARNIPRVMKAIELLGIEQGRQWELATLNELRLFFNLKPYSTFAEVNSDPAVAETLEALYGHPDNIELYVGIQAEETKKPFFPGSGLCPGFTISVAILSDAVALVRGDRFYTVEYSPANLTNFGFMAASSDFDVADGGVMYKLLMRAFPNWYSAKNVYALYPFTTPEGNREIFEKRGTVKEMEFNKPSFIKNPVPITTWQGVVNVLNDQKGFRVPWGDHTFELTHHDYMLSGDSSANAQQRAFVEECLYKPKNGLDEVKQFYESITVKLLHHHSHKLGASNQVDIVRDIGNLAHTHFVSEFFNIPLKTTEGSSKAYTDAELYDVLARLFGYVFLDVDPVQSFKNRVVASRETRRLGDIMRDVVAANEAQHFPFIKDILGIKSNNCLLTDYGTQLISRLSKSGNSVDEVNWTIIPTAAAACATQAQGWAQLIDLYLSDKYYTHWPDIQRLASSDEQESFEKLKKYVLEGFRLSTPAFGVLRSAVDNRTIQDGTRRVSVQKGDTIFADFVTAGQDPTKFPDPEAIKLDRPDDLYIHHGWGPHSCLGRDIVTVAGAAMLRIFARLDNLRRAPGPAGEMKSKLVGGAFSVYLPEDGSQWTPFPQNKKVLFDAFEPSTDPPNKCPALR</sequence>
<dbReference type="GO" id="GO:0016705">
    <property type="term" value="F:oxidoreductase activity, acting on paired donors, with incorporation or reduction of molecular oxygen"/>
    <property type="evidence" value="ECO:0007669"/>
    <property type="project" value="InterPro"/>
</dbReference>
<organism evidence="8 9">
    <name type="scientific">Aspergillus cristatus</name>
    <name type="common">Chinese Fuzhuan brick tea-fermentation fungus</name>
    <name type="synonym">Eurotium cristatum</name>
    <dbReference type="NCBI Taxonomy" id="573508"/>
    <lineage>
        <taxon>Eukaryota</taxon>
        <taxon>Fungi</taxon>
        <taxon>Dikarya</taxon>
        <taxon>Ascomycota</taxon>
        <taxon>Pezizomycotina</taxon>
        <taxon>Eurotiomycetes</taxon>
        <taxon>Eurotiomycetidae</taxon>
        <taxon>Eurotiales</taxon>
        <taxon>Aspergillaceae</taxon>
        <taxon>Aspergillus</taxon>
        <taxon>Aspergillus subgen. Aspergillus</taxon>
    </lineage>
</organism>
<keyword evidence="5" id="KW-0560">Oxidoreductase</keyword>
<dbReference type="GO" id="GO:0020037">
    <property type="term" value="F:heme binding"/>
    <property type="evidence" value="ECO:0007669"/>
    <property type="project" value="InterPro"/>
</dbReference>
<evidence type="ECO:0000256" key="7">
    <source>
        <dbReference type="PIRSR" id="PIRSR619791-2"/>
    </source>
</evidence>
<evidence type="ECO:0000313" key="9">
    <source>
        <dbReference type="Proteomes" id="UP000094569"/>
    </source>
</evidence>
<dbReference type="InterPro" id="IPR036396">
    <property type="entry name" value="Cyt_P450_sf"/>
</dbReference>